<comment type="caution">
    <text evidence="1">The sequence shown here is derived from an EMBL/GenBank/DDBJ whole genome shotgun (WGS) entry which is preliminary data.</text>
</comment>
<sequence length="190" mass="22073">MHKVGSPQSLESANKLLMFIRPPHCITRLPRSLCERSYWKANEWRNWLLYYSVPCLENLLPHRYWKHWCLLAEAIWILLSTRISQEMISHAESLLKRFVDQVLRLYNTKMMTFNMHQLLHLAKSVRDLGPLWAHSAFVFETGNETSAFATIALKSFRGIVCDASCNSASHRESNHALLMQMSSSLPNSLR</sequence>
<gene>
    <name evidence="1" type="ORF">HPB47_005858</name>
</gene>
<organism evidence="1 2">
    <name type="scientific">Ixodes persulcatus</name>
    <name type="common">Taiga tick</name>
    <dbReference type="NCBI Taxonomy" id="34615"/>
    <lineage>
        <taxon>Eukaryota</taxon>
        <taxon>Metazoa</taxon>
        <taxon>Ecdysozoa</taxon>
        <taxon>Arthropoda</taxon>
        <taxon>Chelicerata</taxon>
        <taxon>Arachnida</taxon>
        <taxon>Acari</taxon>
        <taxon>Parasitiformes</taxon>
        <taxon>Ixodida</taxon>
        <taxon>Ixodoidea</taxon>
        <taxon>Ixodidae</taxon>
        <taxon>Ixodinae</taxon>
        <taxon>Ixodes</taxon>
    </lineage>
</organism>
<dbReference type="Proteomes" id="UP000805193">
    <property type="component" value="Unassembled WGS sequence"/>
</dbReference>
<protein>
    <submittedName>
        <fullName evidence="1">Uncharacterized protein</fullName>
    </submittedName>
</protein>
<name>A0AC60PC54_IXOPE</name>
<dbReference type="EMBL" id="JABSTQ010010878">
    <property type="protein sequence ID" value="KAG0417140.1"/>
    <property type="molecule type" value="Genomic_DNA"/>
</dbReference>
<keyword evidence="2" id="KW-1185">Reference proteome</keyword>
<evidence type="ECO:0000313" key="2">
    <source>
        <dbReference type="Proteomes" id="UP000805193"/>
    </source>
</evidence>
<evidence type="ECO:0000313" key="1">
    <source>
        <dbReference type="EMBL" id="KAG0417140.1"/>
    </source>
</evidence>
<accession>A0AC60PC54</accession>
<reference evidence="1 2" key="1">
    <citation type="journal article" date="2020" name="Cell">
        <title>Large-Scale Comparative Analyses of Tick Genomes Elucidate Their Genetic Diversity and Vector Capacities.</title>
        <authorList>
            <consortium name="Tick Genome and Microbiome Consortium (TIGMIC)"/>
            <person name="Jia N."/>
            <person name="Wang J."/>
            <person name="Shi W."/>
            <person name="Du L."/>
            <person name="Sun Y."/>
            <person name="Zhan W."/>
            <person name="Jiang J.F."/>
            <person name="Wang Q."/>
            <person name="Zhang B."/>
            <person name="Ji P."/>
            <person name="Bell-Sakyi L."/>
            <person name="Cui X.M."/>
            <person name="Yuan T.T."/>
            <person name="Jiang B.G."/>
            <person name="Yang W.F."/>
            <person name="Lam T.T."/>
            <person name="Chang Q.C."/>
            <person name="Ding S.J."/>
            <person name="Wang X.J."/>
            <person name="Zhu J.G."/>
            <person name="Ruan X.D."/>
            <person name="Zhao L."/>
            <person name="Wei J.T."/>
            <person name="Ye R.Z."/>
            <person name="Que T.C."/>
            <person name="Du C.H."/>
            <person name="Zhou Y.H."/>
            <person name="Cheng J.X."/>
            <person name="Dai P.F."/>
            <person name="Guo W.B."/>
            <person name="Han X.H."/>
            <person name="Huang E.J."/>
            <person name="Li L.F."/>
            <person name="Wei W."/>
            <person name="Gao Y.C."/>
            <person name="Liu J.Z."/>
            <person name="Shao H.Z."/>
            <person name="Wang X."/>
            <person name="Wang C.C."/>
            <person name="Yang T.C."/>
            <person name="Huo Q.B."/>
            <person name="Li W."/>
            <person name="Chen H.Y."/>
            <person name="Chen S.E."/>
            <person name="Zhou L.G."/>
            <person name="Ni X.B."/>
            <person name="Tian J.H."/>
            <person name="Sheng Y."/>
            <person name="Liu T."/>
            <person name="Pan Y.S."/>
            <person name="Xia L.Y."/>
            <person name="Li J."/>
            <person name="Zhao F."/>
            <person name="Cao W.C."/>
        </authorList>
    </citation>
    <scope>NUCLEOTIDE SEQUENCE [LARGE SCALE GENOMIC DNA]</scope>
    <source>
        <strain evidence="1">Iper-2018</strain>
    </source>
</reference>
<proteinExistence type="predicted"/>